<keyword evidence="2" id="KW-1185">Reference proteome</keyword>
<comment type="caution">
    <text evidence="1">The sequence shown here is derived from an EMBL/GenBank/DDBJ whole genome shotgun (WGS) entry which is preliminary data.</text>
</comment>
<evidence type="ECO:0000313" key="2">
    <source>
        <dbReference type="Proteomes" id="UP001055811"/>
    </source>
</evidence>
<evidence type="ECO:0000313" key="1">
    <source>
        <dbReference type="EMBL" id="KAI3768630.1"/>
    </source>
</evidence>
<sequence length="235" mass="26082">MLLFLRQPLKRRESGDAGHDDDNQDASSECSEQFATTNGKAKKAAPAAAEGALSYVLVQCQAFSSSTDEKKRWLCQQRLLQSRLPKIMAKADIVIKMSALSLVGEDYYVVFPLKGILLNVREASPKQLQENAEIQNIKNNVGLQYGKEYDKDAQEEPLSELKAIEHGKILARYASNDPTKFEAMKEAIKVAHEAANRWTVCTYCCEMISGFSINMDEHAPFAPLATLPVSFCSSI</sequence>
<gene>
    <name evidence="1" type="ORF">L2E82_19460</name>
</gene>
<protein>
    <submittedName>
        <fullName evidence="1">Uncharacterized protein</fullName>
    </submittedName>
</protein>
<proteinExistence type="predicted"/>
<accession>A0ACB9FBW3</accession>
<reference evidence="2" key="1">
    <citation type="journal article" date="2022" name="Mol. Ecol. Resour.">
        <title>The genomes of chicory, endive, great burdock and yacon provide insights into Asteraceae palaeo-polyploidization history and plant inulin production.</title>
        <authorList>
            <person name="Fan W."/>
            <person name="Wang S."/>
            <person name="Wang H."/>
            <person name="Wang A."/>
            <person name="Jiang F."/>
            <person name="Liu H."/>
            <person name="Zhao H."/>
            <person name="Xu D."/>
            <person name="Zhang Y."/>
        </authorList>
    </citation>
    <scope>NUCLEOTIDE SEQUENCE [LARGE SCALE GENOMIC DNA]</scope>
    <source>
        <strain evidence="2">cv. Punajuju</strain>
    </source>
</reference>
<reference evidence="1 2" key="2">
    <citation type="journal article" date="2022" name="Mol. Ecol. Resour.">
        <title>The genomes of chicory, endive, great burdock and yacon provide insights into Asteraceae paleo-polyploidization history and plant inulin production.</title>
        <authorList>
            <person name="Fan W."/>
            <person name="Wang S."/>
            <person name="Wang H."/>
            <person name="Wang A."/>
            <person name="Jiang F."/>
            <person name="Liu H."/>
            <person name="Zhao H."/>
            <person name="Xu D."/>
            <person name="Zhang Y."/>
        </authorList>
    </citation>
    <scope>NUCLEOTIDE SEQUENCE [LARGE SCALE GENOMIC DNA]</scope>
    <source>
        <strain evidence="2">cv. Punajuju</strain>
        <tissue evidence="1">Leaves</tissue>
    </source>
</reference>
<dbReference type="EMBL" id="CM042011">
    <property type="protein sequence ID" value="KAI3768630.1"/>
    <property type="molecule type" value="Genomic_DNA"/>
</dbReference>
<organism evidence="1 2">
    <name type="scientific">Cichorium intybus</name>
    <name type="common">Chicory</name>
    <dbReference type="NCBI Taxonomy" id="13427"/>
    <lineage>
        <taxon>Eukaryota</taxon>
        <taxon>Viridiplantae</taxon>
        <taxon>Streptophyta</taxon>
        <taxon>Embryophyta</taxon>
        <taxon>Tracheophyta</taxon>
        <taxon>Spermatophyta</taxon>
        <taxon>Magnoliopsida</taxon>
        <taxon>eudicotyledons</taxon>
        <taxon>Gunneridae</taxon>
        <taxon>Pentapetalae</taxon>
        <taxon>asterids</taxon>
        <taxon>campanulids</taxon>
        <taxon>Asterales</taxon>
        <taxon>Asteraceae</taxon>
        <taxon>Cichorioideae</taxon>
        <taxon>Cichorieae</taxon>
        <taxon>Cichoriinae</taxon>
        <taxon>Cichorium</taxon>
    </lineage>
</organism>
<dbReference type="Proteomes" id="UP001055811">
    <property type="component" value="Linkage Group LG03"/>
</dbReference>
<name>A0ACB9FBW3_CICIN</name>